<name>A0A838CXH8_9BACI</name>
<feature type="transmembrane region" description="Helical" evidence="1">
    <location>
        <begin position="213"/>
        <end position="234"/>
    </location>
</feature>
<keyword evidence="3" id="KW-1185">Reference proteome</keyword>
<sequence length="319" mass="35894">MNNFVKLIRNEQMKMYSQITTKVMVITFAILILAFGIFQKVDDSFLSGGDVPSGDDWKEVLQEQNDLLQGEDGSREAIQYPAFMDVEVNQYYIDNNIKPTTFDAWDFVQMNKGFISIISLFTIIVAASIVANEFKWGTIKLLLIRPISRAKLLLAKYVSVLIFALTLLVFLYVFSFVVGGALFGIDSISQTYVFRQGDSIEQAPIFAHTAFRYLLSSINLVMMATFAFMISAVFRNSSLSIGIAIFLMMAGNSILLFLAGREWAKYILFANTDLTVYLEGGPMFEGMTAVFSVGVLIVYYVLFIVLAWLFFTKRDVANA</sequence>
<keyword evidence="1" id="KW-0812">Transmembrane</keyword>
<feature type="transmembrane region" description="Helical" evidence="1">
    <location>
        <begin position="241"/>
        <end position="259"/>
    </location>
</feature>
<evidence type="ECO:0000313" key="3">
    <source>
        <dbReference type="Proteomes" id="UP000571017"/>
    </source>
</evidence>
<evidence type="ECO:0000256" key="1">
    <source>
        <dbReference type="SAM" id="Phobius"/>
    </source>
</evidence>
<keyword evidence="1" id="KW-0472">Membrane</keyword>
<dbReference type="PANTHER" id="PTHR37305:SF1">
    <property type="entry name" value="MEMBRANE PROTEIN"/>
    <property type="match status" value="1"/>
</dbReference>
<protein>
    <submittedName>
        <fullName evidence="2">ABC transporter permease</fullName>
    </submittedName>
</protein>
<feature type="transmembrane region" description="Helical" evidence="1">
    <location>
        <begin position="289"/>
        <end position="311"/>
    </location>
</feature>
<dbReference type="Pfam" id="PF12730">
    <property type="entry name" value="ABC2_membrane_4"/>
    <property type="match status" value="1"/>
</dbReference>
<evidence type="ECO:0000313" key="2">
    <source>
        <dbReference type="EMBL" id="MBA2176670.1"/>
    </source>
</evidence>
<dbReference type="PANTHER" id="PTHR37305">
    <property type="entry name" value="INTEGRAL MEMBRANE PROTEIN-RELATED"/>
    <property type="match status" value="1"/>
</dbReference>
<dbReference type="Proteomes" id="UP000571017">
    <property type="component" value="Unassembled WGS sequence"/>
</dbReference>
<feature type="transmembrane region" description="Helical" evidence="1">
    <location>
        <begin position="21"/>
        <end position="38"/>
    </location>
</feature>
<accession>A0A838CXH8</accession>
<comment type="caution">
    <text evidence="2">The sequence shown here is derived from an EMBL/GenBank/DDBJ whole genome shotgun (WGS) entry which is preliminary data.</text>
</comment>
<gene>
    <name evidence="2" type="ORF">H0266_17415</name>
</gene>
<feature type="transmembrane region" description="Helical" evidence="1">
    <location>
        <begin position="113"/>
        <end position="131"/>
    </location>
</feature>
<proteinExistence type="predicted"/>
<dbReference type="AlphaFoldDB" id="A0A838CXH8"/>
<feature type="transmembrane region" description="Helical" evidence="1">
    <location>
        <begin position="152"/>
        <end position="185"/>
    </location>
</feature>
<dbReference type="EMBL" id="JACEFG010000004">
    <property type="protein sequence ID" value="MBA2176670.1"/>
    <property type="molecule type" value="Genomic_DNA"/>
</dbReference>
<keyword evidence="1" id="KW-1133">Transmembrane helix</keyword>
<organism evidence="2 3">
    <name type="scientific">Halobacillus locisalis</name>
    <dbReference type="NCBI Taxonomy" id="220753"/>
    <lineage>
        <taxon>Bacteria</taxon>
        <taxon>Bacillati</taxon>
        <taxon>Bacillota</taxon>
        <taxon>Bacilli</taxon>
        <taxon>Bacillales</taxon>
        <taxon>Bacillaceae</taxon>
        <taxon>Halobacillus</taxon>
    </lineage>
</organism>
<reference evidence="2 3" key="1">
    <citation type="journal article" date="2004" name="Extremophiles">
        <title>Halobacillus locisalis sp. nov., a halophilic bacterium isolated from a marine solar saltern of the Yellow Sea in Korea.</title>
        <authorList>
            <person name="Yoon J.H."/>
            <person name="Kang K.H."/>
            <person name="Oh T.K."/>
            <person name="Park Y.H."/>
        </authorList>
    </citation>
    <scope>NUCLEOTIDE SEQUENCE [LARGE SCALE GENOMIC DNA]</scope>
    <source>
        <strain evidence="2 3">KCTC 3788</strain>
    </source>
</reference>